<evidence type="ECO:0000313" key="3">
    <source>
        <dbReference type="EMBL" id="ERI09600.1"/>
    </source>
</evidence>
<organism evidence="3 4">
    <name type="scientific">Aneurinibacillus aneurinilyticus ATCC 12856</name>
    <dbReference type="NCBI Taxonomy" id="649747"/>
    <lineage>
        <taxon>Bacteria</taxon>
        <taxon>Bacillati</taxon>
        <taxon>Bacillota</taxon>
        <taxon>Bacilli</taxon>
        <taxon>Bacillales</taxon>
        <taxon>Paenibacillaceae</taxon>
        <taxon>Aneurinibacillus group</taxon>
        <taxon>Aneurinibacillus</taxon>
    </lineage>
</organism>
<dbReference type="GO" id="GO:0030435">
    <property type="term" value="P:sporulation resulting in formation of a cellular spore"/>
    <property type="evidence" value="ECO:0007669"/>
    <property type="project" value="UniProtKB-KW"/>
</dbReference>
<evidence type="ECO:0000256" key="2">
    <source>
        <dbReference type="HAMAP-Rule" id="MF_00669"/>
    </source>
</evidence>
<dbReference type="EMBL" id="AWSJ01000146">
    <property type="protein sequence ID" value="ERI09600.1"/>
    <property type="molecule type" value="Genomic_DNA"/>
</dbReference>
<dbReference type="NCBIfam" id="TIGR03092">
    <property type="entry name" value="SASP_sspI"/>
    <property type="match status" value="1"/>
</dbReference>
<dbReference type="PATRIC" id="fig|649747.3.peg.2095"/>
<comment type="subcellular location">
    <subcellularLocation>
        <location evidence="2">Spore core</location>
    </subcellularLocation>
</comment>
<comment type="induction">
    <text evidence="2">Expressed only in the forespore compartment of sporulating cells.</text>
</comment>
<accession>U1X3P2</accession>
<dbReference type="HAMAP" id="MF_00669">
    <property type="entry name" value="SspI"/>
    <property type="match status" value="1"/>
</dbReference>
<protein>
    <recommendedName>
        <fullName evidence="2">Small, acid-soluble spore protein I</fullName>
        <shortName evidence="2">SASP I</shortName>
    </recommendedName>
</protein>
<keyword evidence="1 2" id="KW-0749">Sporulation</keyword>
<dbReference type="HOGENOM" id="CLU_188877_0_0_9"/>
<name>U1X3P2_ANEAE</name>
<dbReference type="GO" id="GO:0030436">
    <property type="term" value="P:asexual sporulation"/>
    <property type="evidence" value="ECO:0007669"/>
    <property type="project" value="UniProtKB-UniRule"/>
</dbReference>
<reference evidence="3 4" key="1">
    <citation type="submission" date="2013-08" db="EMBL/GenBank/DDBJ databases">
        <authorList>
            <person name="Weinstock G."/>
            <person name="Sodergren E."/>
            <person name="Wylie T."/>
            <person name="Fulton L."/>
            <person name="Fulton R."/>
            <person name="Fronick C."/>
            <person name="O'Laughlin M."/>
            <person name="Godfrey J."/>
            <person name="Miner T."/>
            <person name="Herter B."/>
            <person name="Appelbaum E."/>
            <person name="Cordes M."/>
            <person name="Lek S."/>
            <person name="Wollam A."/>
            <person name="Pepin K.H."/>
            <person name="Palsikar V.B."/>
            <person name="Mitreva M."/>
            <person name="Wilson R.K."/>
        </authorList>
    </citation>
    <scope>NUCLEOTIDE SEQUENCE [LARGE SCALE GENOMIC DNA]</scope>
    <source>
        <strain evidence="3 4">ATCC 12856</strain>
    </source>
</reference>
<dbReference type="eggNOG" id="ENOG5032YQ7">
    <property type="taxonomic scope" value="Bacteria"/>
</dbReference>
<dbReference type="AlphaFoldDB" id="U1X3P2"/>
<proteinExistence type="evidence at transcript level"/>
<sequence>MKLWYEAILLLLRRSVNTVNISNLDLRAAIMHNMQGSSKDDVRHTIVDAITSGEEKTLPGLGVLFEMVWQEADEQEKNKMVDCIHQHVQ</sequence>
<comment type="similarity">
    <text evidence="2">Belongs to the SspI family.</text>
</comment>
<gene>
    <name evidence="2" type="primary">sspI</name>
    <name evidence="3" type="ORF">HMPREF0083_02308</name>
</gene>
<keyword evidence="4" id="KW-1185">Reference proteome</keyword>
<comment type="caution">
    <text evidence="3">The sequence shown here is derived from an EMBL/GenBank/DDBJ whole genome shotgun (WGS) entry which is preliminary data.</text>
</comment>
<dbReference type="Pfam" id="PF14098">
    <property type="entry name" value="SSPI"/>
    <property type="match status" value="1"/>
</dbReference>
<dbReference type="Proteomes" id="UP000016511">
    <property type="component" value="Unassembled WGS sequence"/>
</dbReference>
<dbReference type="InterPro" id="IPR017525">
    <property type="entry name" value="SspI"/>
</dbReference>
<dbReference type="STRING" id="649747.HMPREF0083_02308"/>
<evidence type="ECO:0000256" key="1">
    <source>
        <dbReference type="ARBA" id="ARBA00022969"/>
    </source>
</evidence>
<evidence type="ECO:0000313" key="4">
    <source>
        <dbReference type="Proteomes" id="UP000016511"/>
    </source>
</evidence>